<dbReference type="PANTHER" id="PTHR37958">
    <property type="entry name" value="SODIUM-POTASSIUM/PROTON ANTIPORTER CHAA"/>
    <property type="match status" value="1"/>
</dbReference>
<feature type="domain" description="Sodium/calcium exchanger membrane region" evidence="6">
    <location>
        <begin position="216"/>
        <end position="355"/>
    </location>
</feature>
<dbReference type="InterPro" id="IPR004837">
    <property type="entry name" value="NaCa_Exmemb"/>
</dbReference>
<dbReference type="InterPro" id="IPR052946">
    <property type="entry name" value="Alkaline_pH_Ca-Antiporter"/>
</dbReference>
<accession>A0ABU9DB65</accession>
<comment type="caution">
    <text evidence="7">The sequence shown here is derived from an EMBL/GenBank/DDBJ whole genome shotgun (WGS) entry which is preliminary data.</text>
</comment>
<gene>
    <name evidence="7" type="ORF">WOB96_13445</name>
</gene>
<feature type="transmembrane region" description="Helical" evidence="5">
    <location>
        <begin position="216"/>
        <end position="236"/>
    </location>
</feature>
<dbReference type="Gene3D" id="1.20.1420.30">
    <property type="entry name" value="NCX, central ion-binding region"/>
    <property type="match status" value="1"/>
</dbReference>
<evidence type="ECO:0000256" key="3">
    <source>
        <dbReference type="ARBA" id="ARBA00022989"/>
    </source>
</evidence>
<evidence type="ECO:0000313" key="8">
    <source>
        <dbReference type="Proteomes" id="UP001446205"/>
    </source>
</evidence>
<dbReference type="Pfam" id="PF01699">
    <property type="entry name" value="Na_Ca_ex"/>
    <property type="match status" value="2"/>
</dbReference>
<feature type="transmembrane region" description="Helical" evidence="5">
    <location>
        <begin position="160"/>
        <end position="178"/>
    </location>
</feature>
<keyword evidence="8" id="KW-1185">Reference proteome</keyword>
<keyword evidence="4 5" id="KW-0472">Membrane</keyword>
<feature type="transmembrane region" description="Helical" evidence="5">
    <location>
        <begin position="134"/>
        <end position="154"/>
    </location>
</feature>
<reference evidence="7 8" key="1">
    <citation type="submission" date="2024-04" db="EMBL/GenBank/DDBJ databases">
        <authorList>
            <person name="Abashina T."/>
            <person name="Shaikin A."/>
        </authorList>
    </citation>
    <scope>NUCLEOTIDE SEQUENCE [LARGE SCALE GENOMIC DNA]</scope>
    <source>
        <strain evidence="7 8">AAFK</strain>
    </source>
</reference>
<evidence type="ECO:0000256" key="2">
    <source>
        <dbReference type="ARBA" id="ARBA00022692"/>
    </source>
</evidence>
<feature type="transmembrane region" description="Helical" evidence="5">
    <location>
        <begin position="100"/>
        <end position="122"/>
    </location>
</feature>
<feature type="domain" description="Sodium/calcium exchanger membrane region" evidence="6">
    <location>
        <begin position="35"/>
        <end position="183"/>
    </location>
</feature>
<feature type="transmembrane region" description="Helical" evidence="5">
    <location>
        <begin position="315"/>
        <end position="332"/>
    </location>
</feature>
<protein>
    <recommendedName>
        <fullName evidence="6">Sodium/calcium exchanger membrane region domain-containing protein</fullName>
    </recommendedName>
</protein>
<evidence type="ECO:0000256" key="1">
    <source>
        <dbReference type="ARBA" id="ARBA00004141"/>
    </source>
</evidence>
<name>A0ABU9DB65_9PROT</name>
<keyword evidence="2 5" id="KW-0812">Transmembrane</keyword>
<dbReference type="EMBL" id="JBBPCO010000015">
    <property type="protein sequence ID" value="MEK8090757.1"/>
    <property type="molecule type" value="Genomic_DNA"/>
</dbReference>
<keyword evidence="3 5" id="KW-1133">Transmembrane helix</keyword>
<evidence type="ECO:0000256" key="5">
    <source>
        <dbReference type="SAM" id="Phobius"/>
    </source>
</evidence>
<dbReference type="RefSeq" id="WP_341371813.1">
    <property type="nucleotide sequence ID" value="NZ_JBBPCO010000015.1"/>
</dbReference>
<evidence type="ECO:0000313" key="7">
    <source>
        <dbReference type="EMBL" id="MEK8090757.1"/>
    </source>
</evidence>
<feature type="transmembrane region" description="Helical" evidence="5">
    <location>
        <begin position="339"/>
        <end position="358"/>
    </location>
</feature>
<feature type="transmembrane region" description="Helical" evidence="5">
    <location>
        <begin position="67"/>
        <end position="88"/>
    </location>
</feature>
<evidence type="ECO:0000259" key="6">
    <source>
        <dbReference type="Pfam" id="PF01699"/>
    </source>
</evidence>
<dbReference type="InterPro" id="IPR044880">
    <property type="entry name" value="NCX_ion-bd_dom_sf"/>
</dbReference>
<organism evidence="7 8">
    <name type="scientific">Thermithiobacillus plumbiphilus</name>
    <dbReference type="NCBI Taxonomy" id="1729899"/>
    <lineage>
        <taxon>Bacteria</taxon>
        <taxon>Pseudomonadati</taxon>
        <taxon>Pseudomonadota</taxon>
        <taxon>Acidithiobacillia</taxon>
        <taxon>Acidithiobacillales</taxon>
        <taxon>Thermithiobacillaceae</taxon>
        <taxon>Thermithiobacillus</taxon>
    </lineage>
</organism>
<dbReference type="Proteomes" id="UP001446205">
    <property type="component" value="Unassembled WGS sequence"/>
</dbReference>
<comment type="subcellular location">
    <subcellularLocation>
        <location evidence="1">Membrane</location>
        <topology evidence="1">Multi-pass membrane protein</topology>
    </subcellularLocation>
</comment>
<feature type="transmembrane region" description="Helical" evidence="5">
    <location>
        <begin position="248"/>
        <end position="271"/>
    </location>
</feature>
<evidence type="ECO:0000256" key="4">
    <source>
        <dbReference type="ARBA" id="ARBA00023136"/>
    </source>
</evidence>
<feature type="transmembrane region" description="Helical" evidence="5">
    <location>
        <begin position="278"/>
        <end position="303"/>
    </location>
</feature>
<sequence length="359" mass="38479">MSLLKEKAFLLSLLAIALLYPFEHALLGYGLGGVAFAFVVIFAVILTAAFSVAHHAEMLAHKYGEPYGTLILTGSAVGVEVLMLAILMQGAESPTLVRDTIFAALMLDMNGILGIAAIIGGIKHGEQKYNVDSSNSYIGMILVAVGISMFVPDFIQPEAWRAYSVFTIIVMIAMYAVFTRLQTVDHRYFFEYKYKQAGAEAVEDHPVAIRGGYHGLMLFLLIAAIGGLAELLSVFLNEGIAQTGLPLGLAAVSVALISASPEFLTAFRAALENRMQTVINIALGASLATVLMTVPVIELISLLTHADIQMGLSPIQAAMILLTLLTTMINLADGETNSLEGMVHLVLFLTFGVLIFLVP</sequence>
<proteinExistence type="predicted"/>
<feature type="transmembrane region" description="Helical" evidence="5">
    <location>
        <begin position="35"/>
        <end position="55"/>
    </location>
</feature>
<dbReference type="PANTHER" id="PTHR37958:SF1">
    <property type="entry name" value="SODIUM-POTASSIUM_PROTON ANTIPORTER CHAA"/>
    <property type="match status" value="1"/>
</dbReference>